<dbReference type="GO" id="GO:0006310">
    <property type="term" value="P:DNA recombination"/>
    <property type="evidence" value="ECO:0007669"/>
    <property type="project" value="UniProtKB-KW"/>
</dbReference>
<dbReference type="SUPFAM" id="SSF56349">
    <property type="entry name" value="DNA breaking-rejoining enzymes"/>
    <property type="match status" value="1"/>
</dbReference>
<keyword evidence="9" id="KW-1185">Reference proteome</keyword>
<dbReference type="PANTHER" id="PTHR30349">
    <property type="entry name" value="PHAGE INTEGRASE-RELATED"/>
    <property type="match status" value="1"/>
</dbReference>
<dbReference type="GO" id="GO:0003677">
    <property type="term" value="F:DNA binding"/>
    <property type="evidence" value="ECO:0007669"/>
    <property type="project" value="UniProtKB-UniRule"/>
</dbReference>
<gene>
    <name evidence="8" type="ORF">A9Q02_14065</name>
</gene>
<dbReference type="RefSeq" id="WP_097652603.1">
    <property type="nucleotide sequence ID" value="NZ_LYXE01000086.1"/>
</dbReference>
<accession>A0A2H3KLR7</accession>
<evidence type="ECO:0000313" key="9">
    <source>
        <dbReference type="Proteomes" id="UP000220922"/>
    </source>
</evidence>
<organism evidence="8 9">
    <name type="scientific">Candidatus Chloroploca asiatica</name>
    <dbReference type="NCBI Taxonomy" id="1506545"/>
    <lineage>
        <taxon>Bacteria</taxon>
        <taxon>Bacillati</taxon>
        <taxon>Chloroflexota</taxon>
        <taxon>Chloroflexia</taxon>
        <taxon>Chloroflexales</taxon>
        <taxon>Chloroflexineae</taxon>
        <taxon>Oscillochloridaceae</taxon>
        <taxon>Candidatus Chloroploca</taxon>
    </lineage>
</organism>
<reference evidence="8 9" key="1">
    <citation type="submission" date="2016-05" db="EMBL/GenBank/DDBJ databases">
        <authorList>
            <person name="Lavstsen T."/>
            <person name="Jespersen J.S."/>
        </authorList>
    </citation>
    <scope>NUCLEOTIDE SEQUENCE [LARGE SCALE GENOMIC DNA]</scope>
    <source>
        <strain evidence="8 9">B7-9</strain>
    </source>
</reference>
<dbReference type="PROSITE" id="PS51900">
    <property type="entry name" value="CB"/>
    <property type="match status" value="1"/>
</dbReference>
<dbReference type="Pfam" id="PF00589">
    <property type="entry name" value="Phage_integrase"/>
    <property type="match status" value="1"/>
</dbReference>
<dbReference type="Gene3D" id="1.10.443.10">
    <property type="entry name" value="Intergrase catalytic core"/>
    <property type="match status" value="1"/>
</dbReference>
<dbReference type="PROSITE" id="PS51898">
    <property type="entry name" value="TYR_RECOMBINASE"/>
    <property type="match status" value="1"/>
</dbReference>
<comment type="similarity">
    <text evidence="1">Belongs to the 'phage' integrase family.</text>
</comment>
<dbReference type="InterPro" id="IPR004107">
    <property type="entry name" value="Integrase_SAM-like_N"/>
</dbReference>
<dbReference type="InterPro" id="IPR011010">
    <property type="entry name" value="DNA_brk_join_enz"/>
</dbReference>
<dbReference type="OrthoDB" id="9803188at2"/>
<dbReference type="Pfam" id="PF02899">
    <property type="entry name" value="Phage_int_SAM_1"/>
    <property type="match status" value="1"/>
</dbReference>
<evidence type="ECO:0000259" key="6">
    <source>
        <dbReference type="PROSITE" id="PS51898"/>
    </source>
</evidence>
<comment type="caution">
    <text evidence="8">The sequence shown here is derived from an EMBL/GenBank/DDBJ whole genome shotgun (WGS) entry which is preliminary data.</text>
</comment>
<dbReference type="Proteomes" id="UP000220922">
    <property type="component" value="Unassembled WGS sequence"/>
</dbReference>
<dbReference type="Gene3D" id="1.10.150.130">
    <property type="match status" value="1"/>
</dbReference>
<evidence type="ECO:0000313" key="8">
    <source>
        <dbReference type="EMBL" id="PDV98972.1"/>
    </source>
</evidence>
<keyword evidence="4" id="KW-0233">DNA recombination</keyword>
<keyword evidence="2" id="KW-0229">DNA integration</keyword>
<evidence type="ECO:0000256" key="1">
    <source>
        <dbReference type="ARBA" id="ARBA00008857"/>
    </source>
</evidence>
<dbReference type="GO" id="GO:0015074">
    <property type="term" value="P:DNA integration"/>
    <property type="evidence" value="ECO:0007669"/>
    <property type="project" value="UniProtKB-KW"/>
</dbReference>
<dbReference type="InterPro" id="IPR050090">
    <property type="entry name" value="Tyrosine_recombinase_XerCD"/>
</dbReference>
<evidence type="ECO:0000256" key="3">
    <source>
        <dbReference type="ARBA" id="ARBA00023125"/>
    </source>
</evidence>
<protein>
    <submittedName>
        <fullName evidence="8">Integrase</fullName>
    </submittedName>
</protein>
<sequence>METLPLPEAIARFLADLQRAACSPHTTRAYRTELNHLVACHTGPVGAISVDVVRAALARRDGRSPASRARTMAALNSFLTWAVKHDLLDANPLIKLNRVKVPEPGPRGVPRDQIDAVLKGIPRDNLRDLLLFRLLAETGLRISEALQLDVDDLDLTRDDEHLHVLGKGGHRRTVLLDDPKLVTLLRRYLKETQARHGPLFRALKNGDGQPLRYQTVQARWASYCGKAGVECSLHQLRHSHATALVQDGVSLATIRKRLGHKHIQTTLRYAEQSDAASDTELRARRRRVLSRKS</sequence>
<dbReference type="InterPro" id="IPR002104">
    <property type="entry name" value="Integrase_catalytic"/>
</dbReference>
<feature type="domain" description="Core-binding (CB)" evidence="7">
    <location>
        <begin position="4"/>
        <end position="83"/>
    </location>
</feature>
<proteinExistence type="inferred from homology"/>
<evidence type="ECO:0000259" key="7">
    <source>
        <dbReference type="PROSITE" id="PS51900"/>
    </source>
</evidence>
<feature type="domain" description="Tyr recombinase" evidence="6">
    <location>
        <begin position="104"/>
        <end position="283"/>
    </location>
</feature>
<evidence type="ECO:0000256" key="5">
    <source>
        <dbReference type="PROSITE-ProRule" id="PRU01248"/>
    </source>
</evidence>
<dbReference type="InterPro" id="IPR010998">
    <property type="entry name" value="Integrase_recombinase_N"/>
</dbReference>
<dbReference type="InterPro" id="IPR013762">
    <property type="entry name" value="Integrase-like_cat_sf"/>
</dbReference>
<dbReference type="InterPro" id="IPR044068">
    <property type="entry name" value="CB"/>
</dbReference>
<keyword evidence="3 5" id="KW-0238">DNA-binding</keyword>
<dbReference type="PANTHER" id="PTHR30349:SF41">
    <property type="entry name" value="INTEGRASE_RECOMBINASE PROTEIN MJ0367-RELATED"/>
    <property type="match status" value="1"/>
</dbReference>
<dbReference type="AlphaFoldDB" id="A0A2H3KLR7"/>
<evidence type="ECO:0000256" key="2">
    <source>
        <dbReference type="ARBA" id="ARBA00022908"/>
    </source>
</evidence>
<evidence type="ECO:0000256" key="4">
    <source>
        <dbReference type="ARBA" id="ARBA00023172"/>
    </source>
</evidence>
<name>A0A2H3KLR7_9CHLR</name>
<dbReference type="CDD" id="cd00397">
    <property type="entry name" value="DNA_BRE_C"/>
    <property type="match status" value="1"/>
</dbReference>
<dbReference type="EMBL" id="LYXE01000086">
    <property type="protein sequence ID" value="PDV98972.1"/>
    <property type="molecule type" value="Genomic_DNA"/>
</dbReference>